<dbReference type="AlphaFoldDB" id="A0A919G6Z2"/>
<organism evidence="2 3">
    <name type="scientific">Streptomyces sulfonofaciens</name>
    <dbReference type="NCBI Taxonomy" id="68272"/>
    <lineage>
        <taxon>Bacteria</taxon>
        <taxon>Bacillati</taxon>
        <taxon>Actinomycetota</taxon>
        <taxon>Actinomycetes</taxon>
        <taxon>Kitasatosporales</taxon>
        <taxon>Streptomycetaceae</taxon>
        <taxon>Streptomyces</taxon>
    </lineage>
</organism>
<comment type="caution">
    <text evidence="2">The sequence shown here is derived from an EMBL/GenBank/DDBJ whole genome shotgun (WGS) entry which is preliminary data.</text>
</comment>
<proteinExistence type="predicted"/>
<gene>
    <name evidence="2" type="ORF">GCM10018793_28900</name>
</gene>
<reference evidence="2" key="2">
    <citation type="submission" date="2020-09" db="EMBL/GenBank/DDBJ databases">
        <authorList>
            <person name="Sun Q."/>
            <person name="Ohkuma M."/>
        </authorList>
    </citation>
    <scope>NUCLEOTIDE SEQUENCE</scope>
    <source>
        <strain evidence="2">JCM 5069</strain>
    </source>
</reference>
<evidence type="ECO:0000256" key="1">
    <source>
        <dbReference type="SAM" id="SignalP"/>
    </source>
</evidence>
<keyword evidence="1" id="KW-0732">Signal</keyword>
<feature type="signal peptide" evidence="1">
    <location>
        <begin position="1"/>
        <end position="25"/>
    </location>
</feature>
<accession>A0A919G6Z2</accession>
<name>A0A919G6Z2_9ACTN</name>
<evidence type="ECO:0008006" key="4">
    <source>
        <dbReference type="Google" id="ProtNLM"/>
    </source>
</evidence>
<sequence length="175" mass="18471">MRARKTVITAATFALVLLPAASAMAGSGPAPAPAKQRAAAPSTAPSAEGNPLSARAQAIEVCADAYQIGTTAYIDRGGAHVASVKQFYSPACDMNYGYLWIWDGFRDKYSAYDTSIGIYRYDEDAVVGKVSATATHQQEFWSYPADTVNVCTAATGSLRLPGDPAPTYASTSKRC</sequence>
<dbReference type="Proteomes" id="UP000603708">
    <property type="component" value="Unassembled WGS sequence"/>
</dbReference>
<dbReference type="RefSeq" id="WP_189931856.1">
    <property type="nucleotide sequence ID" value="NZ_BNCD01000007.1"/>
</dbReference>
<protein>
    <recommendedName>
        <fullName evidence="4">Secreted protein</fullName>
    </recommendedName>
</protein>
<evidence type="ECO:0000313" key="2">
    <source>
        <dbReference type="EMBL" id="GHH78435.1"/>
    </source>
</evidence>
<feature type="chain" id="PRO_5037793269" description="Secreted protein" evidence="1">
    <location>
        <begin position="26"/>
        <end position="175"/>
    </location>
</feature>
<evidence type="ECO:0000313" key="3">
    <source>
        <dbReference type="Proteomes" id="UP000603708"/>
    </source>
</evidence>
<reference evidence="2" key="1">
    <citation type="journal article" date="2014" name="Int. J. Syst. Evol. Microbiol.">
        <title>Complete genome sequence of Corynebacterium casei LMG S-19264T (=DSM 44701T), isolated from a smear-ripened cheese.</title>
        <authorList>
            <consortium name="US DOE Joint Genome Institute (JGI-PGF)"/>
            <person name="Walter F."/>
            <person name="Albersmeier A."/>
            <person name="Kalinowski J."/>
            <person name="Ruckert C."/>
        </authorList>
    </citation>
    <scope>NUCLEOTIDE SEQUENCE</scope>
    <source>
        <strain evidence="2">JCM 5069</strain>
    </source>
</reference>
<dbReference type="EMBL" id="BNCD01000007">
    <property type="protein sequence ID" value="GHH78435.1"/>
    <property type="molecule type" value="Genomic_DNA"/>
</dbReference>
<keyword evidence="3" id="KW-1185">Reference proteome</keyword>